<dbReference type="EMBL" id="OZ020096">
    <property type="protein sequence ID" value="CAK9254612.1"/>
    <property type="molecule type" value="Genomic_DNA"/>
</dbReference>
<accession>A0ABP0VK87</accession>
<dbReference type="InterPro" id="IPR029058">
    <property type="entry name" value="AB_hydrolase_fold"/>
</dbReference>
<keyword evidence="2" id="KW-1185">Reference proteome</keyword>
<evidence type="ECO:0000313" key="2">
    <source>
        <dbReference type="Proteomes" id="UP001497444"/>
    </source>
</evidence>
<gene>
    <name evidence="1" type="ORF">CSSPJE1EN1_LOCUS90</name>
</gene>
<reference evidence="1 2" key="1">
    <citation type="submission" date="2024-02" db="EMBL/GenBank/DDBJ databases">
        <authorList>
            <consortium name="ELIXIR-Norway"/>
            <consortium name="Elixir Norway"/>
        </authorList>
    </citation>
    <scope>NUCLEOTIDE SEQUENCE [LARGE SCALE GENOMIC DNA]</scope>
</reference>
<sequence length="342" mass="37109">MRAIFLRRNLVMNLVFWVILALSALRSGDADGCTSAYDNGPYTVQNVPLTVPIAQSLRFLWITVPTVEGDVEGKFPVVQFQHGFLIMNTCYSQIISHIASYGFIVVAPQMDPIISVDATKEISDAIDVLFWLQANLESTLSLEVPETKPDLSKLALVGHSRGGKVVFGMGKNGTIPNVSTIVGLDPVDGDSNGNQTPPGILTFSENSLILGVPTLIVGSGLGPFGFPPCAPENVSHEQFFFDLSEPVFQFVAKDYGHNDFLDDVVCELTRLICPGTLGSRMPMQLFSGGVVAAFLQAIVGNNTCFFNDVFTNYESAPVSLEVPQQKGELPQNHNLQVPLKDE</sequence>
<name>A0ABP0VK87_9BRYO</name>
<dbReference type="PANTHER" id="PTHR33428">
    <property type="entry name" value="CHLOROPHYLLASE-2, CHLOROPLASTIC"/>
    <property type="match status" value="1"/>
</dbReference>
<protein>
    <submittedName>
        <fullName evidence="1">Uncharacterized protein</fullName>
    </submittedName>
</protein>
<dbReference type="PANTHER" id="PTHR33428:SF2">
    <property type="entry name" value="CHLOROPHYLLASE-2"/>
    <property type="match status" value="1"/>
</dbReference>
<dbReference type="Pfam" id="PF07224">
    <property type="entry name" value="Chlorophyllase"/>
    <property type="match status" value="1"/>
</dbReference>
<organism evidence="1 2">
    <name type="scientific">Sphagnum jensenii</name>
    <dbReference type="NCBI Taxonomy" id="128206"/>
    <lineage>
        <taxon>Eukaryota</taxon>
        <taxon>Viridiplantae</taxon>
        <taxon>Streptophyta</taxon>
        <taxon>Embryophyta</taxon>
        <taxon>Bryophyta</taxon>
        <taxon>Sphagnophytina</taxon>
        <taxon>Sphagnopsida</taxon>
        <taxon>Sphagnales</taxon>
        <taxon>Sphagnaceae</taxon>
        <taxon>Sphagnum</taxon>
    </lineage>
</organism>
<dbReference type="SUPFAM" id="SSF53474">
    <property type="entry name" value="alpha/beta-Hydrolases"/>
    <property type="match status" value="1"/>
</dbReference>
<proteinExistence type="predicted"/>
<dbReference type="Gene3D" id="3.40.50.1820">
    <property type="entry name" value="alpha/beta hydrolase"/>
    <property type="match status" value="1"/>
</dbReference>
<dbReference type="InterPro" id="IPR017395">
    <property type="entry name" value="Chlorophyllase-like"/>
</dbReference>
<evidence type="ECO:0000313" key="1">
    <source>
        <dbReference type="EMBL" id="CAK9254612.1"/>
    </source>
</evidence>
<dbReference type="Proteomes" id="UP001497444">
    <property type="component" value="Chromosome 1"/>
</dbReference>